<reference key="1">
    <citation type="submission" date="2009-08" db="EMBL/GenBank/DDBJ databases">
        <title>The genome sequence of Spirochaeta thermophila DSM6192.</title>
        <authorList>
            <person name="Angelov A."/>
            <person name="Mientus M."/>
            <person name="Wittenberg S."/>
            <person name="Lehmann R."/>
            <person name="Liesegang H."/>
            <person name="Daniel R."/>
            <person name="Liebl W."/>
        </authorList>
    </citation>
    <scope>NUCLEOTIDE SEQUENCE</scope>
    <source>
        <strain>DSM 6192</strain>
    </source>
</reference>
<evidence type="ECO:0000313" key="2">
    <source>
        <dbReference type="EMBL" id="ADN01901.1"/>
    </source>
</evidence>
<sequence>MRCPECGYTGGVKEFLKGCPSCGYLGEVHYPEERREEPSDGASSFVMFEKKESLPASLFWIIMLLLGATFLVLVYFYLSL</sequence>
<protein>
    <submittedName>
        <fullName evidence="2">Uncharacterized protein</fullName>
    </submittedName>
</protein>
<keyword evidence="1" id="KW-0812">Transmembrane</keyword>
<feature type="transmembrane region" description="Helical" evidence="1">
    <location>
        <begin position="57"/>
        <end position="78"/>
    </location>
</feature>
<accession>E0RSB4</accession>
<reference evidence="2 3" key="2">
    <citation type="journal article" date="2010" name="J. Bacteriol.">
        <title>Genome sequence of the polysaccharide-degrading, thermophilic anaerobe Spirochaeta thermophila DSM 6192.</title>
        <authorList>
            <person name="Angelov A."/>
            <person name="Liebl S."/>
            <person name="Ballschmiter M."/>
            <person name="Bomeke M."/>
            <person name="Lehmann R."/>
            <person name="Liesegang H."/>
            <person name="Daniel R."/>
            <person name="Liebl W."/>
        </authorList>
    </citation>
    <scope>NUCLEOTIDE SEQUENCE [LARGE SCALE GENOMIC DNA]</scope>
    <source>
        <strain evidence="3">ATCC 49972 / DSM 6192 / RI 19.B1</strain>
    </source>
</reference>
<dbReference type="AlphaFoldDB" id="E0RSB4"/>
<keyword evidence="1" id="KW-1133">Transmembrane helix</keyword>
<dbReference type="HOGENOM" id="CLU_144861_0_0_12"/>
<gene>
    <name evidence="2" type="ordered locus">STHERM_c09550</name>
</gene>
<evidence type="ECO:0000313" key="3">
    <source>
        <dbReference type="Proteomes" id="UP000001296"/>
    </source>
</evidence>
<organism evidence="2 3">
    <name type="scientific">Winmispira thermophila (strain ATCC 49972 / DSM 6192 / RI 19.B1)</name>
    <name type="common">Spirochaeta thermophila</name>
    <dbReference type="NCBI Taxonomy" id="665571"/>
    <lineage>
        <taxon>Bacteria</taxon>
        <taxon>Pseudomonadati</taxon>
        <taxon>Spirochaetota</taxon>
        <taxon>Spirochaetia</taxon>
        <taxon>Winmispirales</taxon>
        <taxon>Winmispiraceae</taxon>
        <taxon>Winmispira</taxon>
    </lineage>
</organism>
<name>E0RSB4_WINT6</name>
<dbReference type="PaxDb" id="665571-STHERM_c09550"/>
<dbReference type="Proteomes" id="UP000001296">
    <property type="component" value="Chromosome"/>
</dbReference>
<dbReference type="KEGG" id="sta:STHERM_c09550"/>
<dbReference type="EMBL" id="CP001698">
    <property type="protein sequence ID" value="ADN01901.1"/>
    <property type="molecule type" value="Genomic_DNA"/>
</dbReference>
<keyword evidence="1" id="KW-0472">Membrane</keyword>
<evidence type="ECO:0000256" key="1">
    <source>
        <dbReference type="SAM" id="Phobius"/>
    </source>
</evidence>
<proteinExistence type="predicted"/>